<dbReference type="EMBL" id="LAZR01061422">
    <property type="protein sequence ID" value="KKK63613.1"/>
    <property type="molecule type" value="Genomic_DNA"/>
</dbReference>
<reference evidence="1" key="1">
    <citation type="journal article" date="2015" name="Nature">
        <title>Complex archaea that bridge the gap between prokaryotes and eukaryotes.</title>
        <authorList>
            <person name="Spang A."/>
            <person name="Saw J.H."/>
            <person name="Jorgensen S.L."/>
            <person name="Zaremba-Niedzwiedzka K."/>
            <person name="Martijn J."/>
            <person name="Lind A.E."/>
            <person name="van Eijk R."/>
            <person name="Schleper C."/>
            <person name="Guy L."/>
            <person name="Ettema T.J."/>
        </authorList>
    </citation>
    <scope>NUCLEOTIDE SEQUENCE</scope>
</reference>
<sequence length="91" mass="10461">MVIKTIAKIKCDSCGKDTETETERRAVGGFGMFSEEISAKVPEGWYFLEKIHVKGFEAGKKKNELYICEDPQFCCKDCLIEYLEEKLKKVK</sequence>
<accession>A0A0F8X3Y6</accession>
<proteinExistence type="predicted"/>
<gene>
    <name evidence="1" type="ORF">LCGC14_2992540</name>
</gene>
<dbReference type="AlphaFoldDB" id="A0A0F8X3Y6"/>
<name>A0A0F8X3Y6_9ZZZZ</name>
<organism evidence="1">
    <name type="scientific">marine sediment metagenome</name>
    <dbReference type="NCBI Taxonomy" id="412755"/>
    <lineage>
        <taxon>unclassified sequences</taxon>
        <taxon>metagenomes</taxon>
        <taxon>ecological metagenomes</taxon>
    </lineage>
</organism>
<evidence type="ECO:0000313" key="1">
    <source>
        <dbReference type="EMBL" id="KKK63613.1"/>
    </source>
</evidence>
<comment type="caution">
    <text evidence="1">The sequence shown here is derived from an EMBL/GenBank/DDBJ whole genome shotgun (WGS) entry which is preliminary data.</text>
</comment>
<protein>
    <submittedName>
        <fullName evidence="1">Uncharacterized protein</fullName>
    </submittedName>
</protein>